<dbReference type="GO" id="GO:0003906">
    <property type="term" value="F:DNA-(apurinic or apyrimidinic site) endonuclease activity"/>
    <property type="evidence" value="ECO:0007669"/>
    <property type="project" value="TreeGrafter"/>
</dbReference>
<evidence type="ECO:0000256" key="6">
    <source>
        <dbReference type="PIRSR" id="PIRSR604808-2"/>
    </source>
</evidence>
<comment type="caution">
    <text evidence="11">The sequence shown here is derived from an EMBL/GenBank/DDBJ whole genome shotgun (WGS) entry which is preliminary data.</text>
</comment>
<comment type="cofactor">
    <cofactor evidence="6 8">
        <name>Mg(2+)</name>
        <dbReference type="ChEBI" id="CHEBI:18420"/>
    </cofactor>
    <cofactor evidence="6 8">
        <name>Mn(2+)</name>
        <dbReference type="ChEBI" id="CHEBI:29035"/>
    </cofactor>
    <text evidence="6 8">Probably binds two magnesium or manganese ions per subunit.</text>
</comment>
<organism evidence="11 12">
    <name type="scientific">Phytophthora cactorum</name>
    <dbReference type="NCBI Taxonomy" id="29920"/>
    <lineage>
        <taxon>Eukaryota</taxon>
        <taxon>Sar</taxon>
        <taxon>Stramenopiles</taxon>
        <taxon>Oomycota</taxon>
        <taxon>Peronosporomycetes</taxon>
        <taxon>Peronosporales</taxon>
        <taxon>Peronosporaceae</taxon>
        <taxon>Phytophthora</taxon>
    </lineage>
</organism>
<sequence>MAHLCATSAGTISTLKRAVLIDSSQESYSPDMLSGDIKQARLCMKQGRQLASLNGKSQNFSDLAIFKRTNGKFMDSLMASEMHPREEDVCLVCYDAPSPVQKPLSSKWRKMSSKRKLSPPRFTRKTAATASSSSSSKPGLSAPKSAAMPTAPPPRPATAATQPTVEPPSEQSKICTVPHKSPIVAAPSDDKKELPPVTTAAAAGELEGPEGPMDEARRKRIAEMQAILDNEGYTDSDTPRDGFWPEPKVHAEFVELPPELEAARAAELQAILDNEDYTDSGDNSDNKLRSQRRLGLLGIGLKEQPIIFLLWNVNGLRAISKKTVIADEDLGFAKFLCDFNIVVLNETKIGERQLKPDLLPRALPHAFHAHSTTKAGYSGVSVLSKQKPLWQVNPPFEDSEGRIIILEFEQFTLVAVYVPNSGSDLKRLKLRTETWDAQFRLMCADLVQQRKPLVVLGDMNVAHECVDVHAPARLAGAAGFTGAERENFGALLAEARLADVWRKLHPDQAEFTYFDYRTRARARNKGWRLDYALLSERLLPVVIDCAILHSVVGSDHLPLLLSMNF</sequence>
<evidence type="ECO:0000256" key="9">
    <source>
        <dbReference type="SAM" id="MobiDB-lite"/>
    </source>
</evidence>
<keyword evidence="4 6" id="KW-0460">Magnesium</keyword>
<dbReference type="OrthoDB" id="498125at2759"/>
<dbReference type="InterPro" id="IPR004808">
    <property type="entry name" value="AP_endonuc_1"/>
</dbReference>
<feature type="binding site" evidence="6">
    <location>
        <position position="458"/>
    </location>
    <ligand>
        <name>Mg(2+)</name>
        <dbReference type="ChEBI" id="CHEBI:18420"/>
        <label>1</label>
    </ligand>
</feature>
<keyword evidence="2 6" id="KW-0479">Metal-binding</keyword>
<keyword evidence="8" id="KW-0234">DNA repair</keyword>
<comment type="similarity">
    <text evidence="8">Belongs to the DNA repair enzymes AP/ExoA family.</text>
</comment>
<dbReference type="AlphaFoldDB" id="A0A8T1TNL0"/>
<evidence type="ECO:0000256" key="5">
    <source>
        <dbReference type="PIRSR" id="PIRSR604808-1"/>
    </source>
</evidence>
<reference evidence="11" key="1">
    <citation type="submission" date="2021-01" db="EMBL/GenBank/DDBJ databases">
        <title>Phytophthora aleatoria, a newly-described species from Pinus radiata is distinct from Phytophthora cactorum isolates based on comparative genomics.</title>
        <authorList>
            <person name="Mcdougal R."/>
            <person name="Panda P."/>
            <person name="Williams N."/>
            <person name="Studholme D.J."/>
        </authorList>
    </citation>
    <scope>NUCLEOTIDE SEQUENCE</scope>
    <source>
        <strain evidence="11">NZFS 3830</strain>
    </source>
</reference>
<evidence type="ECO:0000313" key="11">
    <source>
        <dbReference type="EMBL" id="KAG6943292.1"/>
    </source>
</evidence>
<evidence type="ECO:0000256" key="3">
    <source>
        <dbReference type="ARBA" id="ARBA00022801"/>
    </source>
</evidence>
<dbReference type="Proteomes" id="UP000688947">
    <property type="component" value="Unassembled WGS sequence"/>
</dbReference>
<evidence type="ECO:0000313" key="12">
    <source>
        <dbReference type="Proteomes" id="UP000688947"/>
    </source>
</evidence>
<evidence type="ECO:0000256" key="8">
    <source>
        <dbReference type="RuleBase" id="RU362131"/>
    </source>
</evidence>
<name>A0A8T1TNL0_9STRA</name>
<feature type="site" description="Interaction with DNA substrate" evidence="7">
    <location>
        <position position="556"/>
    </location>
</feature>
<dbReference type="Pfam" id="PF03372">
    <property type="entry name" value="Exo_endo_phos"/>
    <property type="match status" value="1"/>
</dbReference>
<feature type="region of interest" description="Disordered" evidence="9">
    <location>
        <begin position="101"/>
        <end position="195"/>
    </location>
</feature>
<keyword evidence="3" id="KW-0378">Hydrolase</keyword>
<evidence type="ECO:0000256" key="2">
    <source>
        <dbReference type="ARBA" id="ARBA00022723"/>
    </source>
</evidence>
<feature type="binding site" evidence="6">
    <location>
        <position position="312"/>
    </location>
    <ligand>
        <name>Mg(2+)</name>
        <dbReference type="ChEBI" id="CHEBI:18420"/>
        <label>1</label>
    </ligand>
</feature>
<dbReference type="VEuPathDB" id="FungiDB:PC110_g16731"/>
<dbReference type="GO" id="GO:0006284">
    <property type="term" value="P:base-excision repair"/>
    <property type="evidence" value="ECO:0007669"/>
    <property type="project" value="TreeGrafter"/>
</dbReference>
<evidence type="ECO:0000256" key="1">
    <source>
        <dbReference type="ARBA" id="ARBA00001936"/>
    </source>
</evidence>
<feature type="domain" description="Endonuclease/exonuclease/phosphatase" evidence="10">
    <location>
        <begin position="310"/>
        <end position="556"/>
    </location>
</feature>
<comment type="cofactor">
    <cofactor evidence="1">
        <name>Mn(2+)</name>
        <dbReference type="ChEBI" id="CHEBI:29035"/>
    </cofactor>
</comment>
<keyword evidence="6" id="KW-0464">Manganese</keyword>
<dbReference type="GO" id="GO:0008311">
    <property type="term" value="F:double-stranded DNA 3'-5' DNA exonuclease activity"/>
    <property type="evidence" value="ECO:0007669"/>
    <property type="project" value="TreeGrafter"/>
</dbReference>
<feature type="compositionally biased region" description="Low complexity" evidence="9">
    <location>
        <begin position="126"/>
        <end position="149"/>
    </location>
</feature>
<dbReference type="NCBIfam" id="TIGR00633">
    <property type="entry name" value="xth"/>
    <property type="match status" value="1"/>
</dbReference>
<feature type="active site" description="Proton acceptor" evidence="5">
    <location>
        <position position="556"/>
    </location>
</feature>
<dbReference type="PANTHER" id="PTHR22748:SF6">
    <property type="entry name" value="DNA-(APURINIC OR APYRIMIDINIC SITE) ENDONUCLEASE"/>
    <property type="match status" value="1"/>
</dbReference>
<dbReference type="InterPro" id="IPR020848">
    <property type="entry name" value="AP_endonuclease_F1_CS"/>
</dbReference>
<feature type="binding site" evidence="6">
    <location>
        <position position="555"/>
    </location>
    <ligand>
        <name>Mg(2+)</name>
        <dbReference type="ChEBI" id="CHEBI:18420"/>
        <label>1</label>
    </ligand>
</feature>
<accession>A0A8T1TNL0</accession>
<dbReference type="GO" id="GO:0008081">
    <property type="term" value="F:phosphoric diester hydrolase activity"/>
    <property type="evidence" value="ECO:0007669"/>
    <property type="project" value="TreeGrafter"/>
</dbReference>
<dbReference type="InterPro" id="IPR005135">
    <property type="entry name" value="Endo/exonuclease/phosphatase"/>
</dbReference>
<dbReference type="GO" id="GO:0046872">
    <property type="term" value="F:metal ion binding"/>
    <property type="evidence" value="ECO:0007669"/>
    <property type="project" value="UniProtKB-KW"/>
</dbReference>
<feature type="binding site" evidence="6">
    <location>
        <position position="346"/>
    </location>
    <ligand>
        <name>Mg(2+)</name>
        <dbReference type="ChEBI" id="CHEBI:18420"/>
        <label>1</label>
    </ligand>
</feature>
<feature type="site" description="Important for catalytic activity" evidence="7">
    <location>
        <position position="530"/>
    </location>
</feature>
<keyword evidence="8" id="KW-0227">DNA damage</keyword>
<evidence type="ECO:0000256" key="4">
    <source>
        <dbReference type="ARBA" id="ARBA00022842"/>
    </source>
</evidence>
<protein>
    <recommendedName>
        <fullName evidence="8">DNA-(apurinic or apyrimidinic site) endonuclease</fullName>
        <ecNumber evidence="8">3.1.-.-</ecNumber>
    </recommendedName>
</protein>
<dbReference type="PROSITE" id="PS00728">
    <property type="entry name" value="AP_NUCLEASE_F1_3"/>
    <property type="match status" value="1"/>
</dbReference>
<dbReference type="PROSITE" id="PS51435">
    <property type="entry name" value="AP_NUCLEASE_F1_4"/>
    <property type="match status" value="1"/>
</dbReference>
<feature type="binding site" evidence="6">
    <location>
        <position position="460"/>
    </location>
    <ligand>
        <name>Mg(2+)</name>
        <dbReference type="ChEBI" id="CHEBI:18420"/>
        <label>1</label>
    </ligand>
</feature>
<feature type="compositionally biased region" description="Basic residues" evidence="9">
    <location>
        <begin position="107"/>
        <end position="124"/>
    </location>
</feature>
<feature type="active site" evidence="5">
    <location>
        <position position="417"/>
    </location>
</feature>
<proteinExistence type="inferred from homology"/>
<dbReference type="GO" id="GO:0005634">
    <property type="term" value="C:nucleus"/>
    <property type="evidence" value="ECO:0007669"/>
    <property type="project" value="TreeGrafter"/>
</dbReference>
<dbReference type="GO" id="GO:0003677">
    <property type="term" value="F:DNA binding"/>
    <property type="evidence" value="ECO:0007669"/>
    <property type="project" value="InterPro"/>
</dbReference>
<dbReference type="EMBL" id="JAENGZ010002613">
    <property type="protein sequence ID" value="KAG6943292.1"/>
    <property type="molecule type" value="Genomic_DNA"/>
</dbReference>
<feature type="binding site" evidence="6">
    <location>
        <position position="556"/>
    </location>
    <ligand>
        <name>Mg(2+)</name>
        <dbReference type="ChEBI" id="CHEBI:18420"/>
        <label>1</label>
    </ligand>
</feature>
<feature type="active site" description="Proton donor/acceptor" evidence="5">
    <location>
        <position position="458"/>
    </location>
</feature>
<dbReference type="PANTHER" id="PTHR22748">
    <property type="entry name" value="AP ENDONUCLEASE"/>
    <property type="match status" value="1"/>
</dbReference>
<dbReference type="CDD" id="cd09087">
    <property type="entry name" value="Ape1-like_AP-endo"/>
    <property type="match status" value="1"/>
</dbReference>
<feature type="site" description="Transition state stabilizer" evidence="7">
    <location>
        <position position="460"/>
    </location>
</feature>
<evidence type="ECO:0000256" key="7">
    <source>
        <dbReference type="PIRSR" id="PIRSR604808-3"/>
    </source>
</evidence>
<dbReference type="EC" id="3.1.-.-" evidence="8"/>
<gene>
    <name evidence="11" type="ORF">JG687_00018555</name>
</gene>
<evidence type="ECO:0000259" key="10">
    <source>
        <dbReference type="Pfam" id="PF03372"/>
    </source>
</evidence>